<dbReference type="PANTHER" id="PTHR33204:SF18">
    <property type="entry name" value="TRANSCRIPTIONAL REGULATORY PROTEIN"/>
    <property type="match status" value="1"/>
</dbReference>
<keyword evidence="3" id="KW-0804">Transcription</keyword>
<keyword evidence="1" id="KW-0805">Transcription regulation</keyword>
<keyword evidence="6" id="KW-1185">Reference proteome</keyword>
<evidence type="ECO:0000256" key="3">
    <source>
        <dbReference type="ARBA" id="ARBA00023163"/>
    </source>
</evidence>
<name>A0ABW6VBV9_MICFU</name>
<dbReference type="PANTHER" id="PTHR33204">
    <property type="entry name" value="TRANSCRIPTIONAL REGULATOR, MARR FAMILY"/>
    <property type="match status" value="1"/>
</dbReference>
<keyword evidence="2" id="KW-0238">DNA-binding</keyword>
<accession>A0ABW6VBV9</accession>
<dbReference type="RefSeq" id="WP_387345256.1">
    <property type="nucleotide sequence ID" value="NZ_JBIAXI010000020.1"/>
</dbReference>
<dbReference type="Gene3D" id="1.10.10.10">
    <property type="entry name" value="Winged helix-like DNA-binding domain superfamily/Winged helix DNA-binding domain"/>
    <property type="match status" value="1"/>
</dbReference>
<dbReference type="Proteomes" id="UP001602119">
    <property type="component" value="Unassembled WGS sequence"/>
</dbReference>
<sequence>MTGARPCSVADALSVIGEKYSLLVLREVFFGVRRFDAMARNIGAPRDILTARLRRLVEAGVLEKVPYSERPRRFEYRPTEAGQELRPVLLMLKRWGDRYLVEVPPVILDHSCGAELDPVVVCGSCREPVVKESLTARFQIPGWTAAGAVD</sequence>
<dbReference type="InterPro" id="IPR002577">
    <property type="entry name" value="HTH_HxlR"/>
</dbReference>
<evidence type="ECO:0000256" key="2">
    <source>
        <dbReference type="ARBA" id="ARBA00023125"/>
    </source>
</evidence>
<comment type="caution">
    <text evidence="5">The sequence shown here is derived from an EMBL/GenBank/DDBJ whole genome shotgun (WGS) entry which is preliminary data.</text>
</comment>
<evidence type="ECO:0000313" key="5">
    <source>
        <dbReference type="EMBL" id="MFF4776839.1"/>
    </source>
</evidence>
<proteinExistence type="predicted"/>
<evidence type="ECO:0000259" key="4">
    <source>
        <dbReference type="PROSITE" id="PS51118"/>
    </source>
</evidence>
<dbReference type="InterPro" id="IPR036390">
    <property type="entry name" value="WH_DNA-bd_sf"/>
</dbReference>
<feature type="domain" description="HTH hxlR-type" evidence="4">
    <location>
        <begin position="7"/>
        <end position="104"/>
    </location>
</feature>
<evidence type="ECO:0000313" key="6">
    <source>
        <dbReference type="Proteomes" id="UP001602119"/>
    </source>
</evidence>
<reference evidence="5 6" key="1">
    <citation type="submission" date="2024-10" db="EMBL/GenBank/DDBJ databases">
        <title>The Natural Products Discovery Center: Release of the First 8490 Sequenced Strains for Exploring Actinobacteria Biosynthetic Diversity.</title>
        <authorList>
            <person name="Kalkreuter E."/>
            <person name="Kautsar S.A."/>
            <person name="Yang D."/>
            <person name="Bader C.D."/>
            <person name="Teijaro C.N."/>
            <person name="Fluegel L."/>
            <person name="Davis C.M."/>
            <person name="Simpson J.R."/>
            <person name="Lauterbach L."/>
            <person name="Steele A.D."/>
            <person name="Gui C."/>
            <person name="Meng S."/>
            <person name="Li G."/>
            <person name="Viehrig K."/>
            <person name="Ye F."/>
            <person name="Su P."/>
            <person name="Kiefer A.F."/>
            <person name="Nichols A."/>
            <person name="Cepeda A.J."/>
            <person name="Yan W."/>
            <person name="Fan B."/>
            <person name="Jiang Y."/>
            <person name="Adhikari A."/>
            <person name="Zheng C.-J."/>
            <person name="Schuster L."/>
            <person name="Cowan T.M."/>
            <person name="Smanski M.J."/>
            <person name="Chevrette M.G."/>
            <person name="De Carvalho L.P.S."/>
            <person name="Shen B."/>
        </authorList>
    </citation>
    <scope>NUCLEOTIDE SEQUENCE [LARGE SCALE GENOMIC DNA]</scope>
    <source>
        <strain evidence="5 6">NPDC001281</strain>
    </source>
</reference>
<dbReference type="PROSITE" id="PS51118">
    <property type="entry name" value="HTH_HXLR"/>
    <property type="match status" value="1"/>
</dbReference>
<dbReference type="SUPFAM" id="SSF46785">
    <property type="entry name" value="Winged helix' DNA-binding domain"/>
    <property type="match status" value="1"/>
</dbReference>
<evidence type="ECO:0000256" key="1">
    <source>
        <dbReference type="ARBA" id="ARBA00023015"/>
    </source>
</evidence>
<dbReference type="EMBL" id="JBIAXI010000020">
    <property type="protein sequence ID" value="MFF4776839.1"/>
    <property type="molecule type" value="Genomic_DNA"/>
</dbReference>
<organism evidence="5 6">
    <name type="scientific">Microtetraspora fusca</name>
    <dbReference type="NCBI Taxonomy" id="1997"/>
    <lineage>
        <taxon>Bacteria</taxon>
        <taxon>Bacillati</taxon>
        <taxon>Actinomycetota</taxon>
        <taxon>Actinomycetes</taxon>
        <taxon>Streptosporangiales</taxon>
        <taxon>Streptosporangiaceae</taxon>
        <taxon>Microtetraspora</taxon>
    </lineage>
</organism>
<dbReference type="Pfam" id="PF01638">
    <property type="entry name" value="HxlR"/>
    <property type="match status" value="1"/>
</dbReference>
<protein>
    <submittedName>
        <fullName evidence="5">Winged helix-turn-helix transcriptional regulator</fullName>
    </submittedName>
</protein>
<gene>
    <name evidence="5" type="ORF">ACFY05_28650</name>
</gene>
<dbReference type="InterPro" id="IPR036388">
    <property type="entry name" value="WH-like_DNA-bd_sf"/>
</dbReference>